<dbReference type="PROSITE" id="PS51355">
    <property type="entry name" value="GLUTATHIONE_PEROXID_3"/>
    <property type="match status" value="1"/>
</dbReference>
<dbReference type="InterPro" id="IPR000889">
    <property type="entry name" value="Glutathione_peroxidase"/>
</dbReference>
<dbReference type="GO" id="GO:0004601">
    <property type="term" value="F:peroxidase activity"/>
    <property type="evidence" value="ECO:0007669"/>
    <property type="project" value="UniProtKB-KW"/>
</dbReference>
<dbReference type="PANTHER" id="PTHR11592">
    <property type="entry name" value="GLUTATHIONE PEROXIDASE"/>
    <property type="match status" value="1"/>
</dbReference>
<evidence type="ECO:0000256" key="3">
    <source>
        <dbReference type="ARBA" id="ARBA00023002"/>
    </source>
</evidence>
<dbReference type="PRINTS" id="PR01011">
    <property type="entry name" value="GLUTPROXDASE"/>
</dbReference>
<organism evidence="6 7">
    <name type="scientific">Ridgeia piscesae</name>
    <name type="common">Tubeworm</name>
    <dbReference type="NCBI Taxonomy" id="27915"/>
    <lineage>
        <taxon>Eukaryota</taxon>
        <taxon>Metazoa</taxon>
        <taxon>Spiralia</taxon>
        <taxon>Lophotrochozoa</taxon>
        <taxon>Annelida</taxon>
        <taxon>Polychaeta</taxon>
        <taxon>Sedentaria</taxon>
        <taxon>Canalipalpata</taxon>
        <taxon>Sabellida</taxon>
        <taxon>Siboglinidae</taxon>
        <taxon>Ridgeia</taxon>
    </lineage>
</organism>
<evidence type="ECO:0000313" key="7">
    <source>
        <dbReference type="Proteomes" id="UP001209878"/>
    </source>
</evidence>
<dbReference type="PROSITE" id="PS00763">
    <property type="entry name" value="GLUTATHIONE_PEROXID_2"/>
    <property type="match status" value="1"/>
</dbReference>
<dbReference type="PROSITE" id="PS00460">
    <property type="entry name" value="GLUTATHIONE_PEROXID_1"/>
    <property type="match status" value="1"/>
</dbReference>
<evidence type="ECO:0000256" key="2">
    <source>
        <dbReference type="ARBA" id="ARBA00022559"/>
    </source>
</evidence>
<keyword evidence="5" id="KW-0732">Signal</keyword>
<dbReference type="CDD" id="cd00340">
    <property type="entry name" value="GSH_Peroxidase"/>
    <property type="match status" value="1"/>
</dbReference>
<dbReference type="Proteomes" id="UP001209878">
    <property type="component" value="Unassembled WGS sequence"/>
</dbReference>
<feature type="signal peptide" evidence="5">
    <location>
        <begin position="1"/>
        <end position="23"/>
    </location>
</feature>
<dbReference type="InterPro" id="IPR036249">
    <property type="entry name" value="Thioredoxin-like_sf"/>
</dbReference>
<gene>
    <name evidence="6" type="ORF">NP493_866g01070</name>
</gene>
<dbReference type="GO" id="GO:0006979">
    <property type="term" value="P:response to oxidative stress"/>
    <property type="evidence" value="ECO:0007669"/>
    <property type="project" value="InterPro"/>
</dbReference>
<sequence>MAPGITFCILIITSNLFCIKSDSVNFYSKTHTVRIIGGGEISLEDYRGKVSLVVNVASACGFTDKHYKGLVRLQSILGNTGQFTILAFPCNQFAGQEPEPEADILKFVQEKYEVNFPVFGKINVLEKDVPEAWSYLIRESGKAPNWNFWKYLVNHKGRVIGSWGPWSDVEEIFPVVKKAVDEAVREASSTTTPSPPSLSDVKVLTDVENKGPSVHEDL</sequence>
<keyword evidence="3 4" id="KW-0560">Oxidoreductase</keyword>
<keyword evidence="7" id="KW-1185">Reference proteome</keyword>
<dbReference type="Gene3D" id="3.40.30.10">
    <property type="entry name" value="Glutaredoxin"/>
    <property type="match status" value="1"/>
</dbReference>
<dbReference type="AlphaFoldDB" id="A0AAD9KN98"/>
<dbReference type="InterPro" id="IPR029760">
    <property type="entry name" value="GPX_CS"/>
</dbReference>
<protein>
    <recommendedName>
        <fullName evidence="4">Glutathione peroxidase</fullName>
    </recommendedName>
</protein>
<feature type="chain" id="PRO_5042123187" description="Glutathione peroxidase" evidence="5">
    <location>
        <begin position="24"/>
        <end position="218"/>
    </location>
</feature>
<reference evidence="6" key="1">
    <citation type="journal article" date="2023" name="Mol. Biol. Evol.">
        <title>Third-Generation Sequencing Reveals the Adaptive Role of the Epigenome in Three Deep-Sea Polychaetes.</title>
        <authorList>
            <person name="Perez M."/>
            <person name="Aroh O."/>
            <person name="Sun Y."/>
            <person name="Lan Y."/>
            <person name="Juniper S.K."/>
            <person name="Young C.R."/>
            <person name="Angers B."/>
            <person name="Qian P.Y."/>
        </authorList>
    </citation>
    <scope>NUCLEOTIDE SEQUENCE</scope>
    <source>
        <strain evidence="6">R07B-5</strain>
    </source>
</reference>
<dbReference type="Pfam" id="PF00255">
    <property type="entry name" value="GSHPx"/>
    <property type="match status" value="1"/>
</dbReference>
<evidence type="ECO:0000256" key="5">
    <source>
        <dbReference type="SAM" id="SignalP"/>
    </source>
</evidence>
<comment type="similarity">
    <text evidence="1 4">Belongs to the glutathione peroxidase family.</text>
</comment>
<evidence type="ECO:0000256" key="1">
    <source>
        <dbReference type="ARBA" id="ARBA00006926"/>
    </source>
</evidence>
<dbReference type="EMBL" id="JAODUO010000865">
    <property type="protein sequence ID" value="KAK2173578.1"/>
    <property type="molecule type" value="Genomic_DNA"/>
</dbReference>
<dbReference type="SUPFAM" id="SSF52833">
    <property type="entry name" value="Thioredoxin-like"/>
    <property type="match status" value="1"/>
</dbReference>
<evidence type="ECO:0000313" key="6">
    <source>
        <dbReference type="EMBL" id="KAK2173578.1"/>
    </source>
</evidence>
<keyword evidence="2 4" id="KW-0575">Peroxidase</keyword>
<proteinExistence type="inferred from homology"/>
<name>A0AAD9KN98_RIDPI</name>
<comment type="caution">
    <text evidence="6">The sequence shown here is derived from an EMBL/GenBank/DDBJ whole genome shotgun (WGS) entry which is preliminary data.</text>
</comment>
<evidence type="ECO:0000256" key="4">
    <source>
        <dbReference type="RuleBase" id="RU000499"/>
    </source>
</evidence>
<dbReference type="InterPro" id="IPR029759">
    <property type="entry name" value="GPX_AS"/>
</dbReference>
<accession>A0AAD9KN98</accession>
<dbReference type="PANTHER" id="PTHR11592:SF78">
    <property type="entry name" value="GLUTATHIONE PEROXIDASE"/>
    <property type="match status" value="1"/>
</dbReference>